<protein>
    <submittedName>
        <fullName evidence="1">Uncharacterized protein</fullName>
    </submittedName>
</protein>
<evidence type="ECO:0000313" key="1">
    <source>
        <dbReference type="EMBL" id="KKL72972.1"/>
    </source>
</evidence>
<dbReference type="AlphaFoldDB" id="A0A0F9HCX9"/>
<comment type="caution">
    <text evidence="1">The sequence shown here is derived from an EMBL/GenBank/DDBJ whole genome shotgun (WGS) entry which is preliminary data.</text>
</comment>
<reference evidence="1" key="1">
    <citation type="journal article" date="2015" name="Nature">
        <title>Complex archaea that bridge the gap between prokaryotes and eukaryotes.</title>
        <authorList>
            <person name="Spang A."/>
            <person name="Saw J.H."/>
            <person name="Jorgensen S.L."/>
            <person name="Zaremba-Niedzwiedzka K."/>
            <person name="Martijn J."/>
            <person name="Lind A.E."/>
            <person name="van Eijk R."/>
            <person name="Schleper C."/>
            <person name="Guy L."/>
            <person name="Ettema T.J."/>
        </authorList>
    </citation>
    <scope>NUCLEOTIDE SEQUENCE</scope>
</reference>
<proteinExistence type="predicted"/>
<name>A0A0F9HCX9_9ZZZZ</name>
<dbReference type="EMBL" id="LAZR01025106">
    <property type="protein sequence ID" value="KKL72972.1"/>
    <property type="molecule type" value="Genomic_DNA"/>
</dbReference>
<feature type="non-terminal residue" evidence="1">
    <location>
        <position position="171"/>
    </location>
</feature>
<accession>A0A0F9HCX9</accession>
<sequence>MTDKNCTSLTYTVPNAVGMGGRTFPVTRTLIREVSDWAQQIDSEDGESLSKAMKDLDSLLVTCWTEIDESLTWLNLCEHHLNQGSIDDAKEQIKTAKSYLNRWQDRGGVHGNAFIPQQSVSLETNDTKQKTDNFQTLNDLQARLAQASAMMMIHQSEDYENWNDEIKENYA</sequence>
<gene>
    <name evidence="1" type="ORF">LCGC14_2079550</name>
</gene>
<organism evidence="1">
    <name type="scientific">marine sediment metagenome</name>
    <dbReference type="NCBI Taxonomy" id="412755"/>
    <lineage>
        <taxon>unclassified sequences</taxon>
        <taxon>metagenomes</taxon>
        <taxon>ecological metagenomes</taxon>
    </lineage>
</organism>